<comment type="caution">
    <text evidence="1">The sequence shown here is derived from an EMBL/GenBank/DDBJ whole genome shotgun (WGS) entry which is preliminary data.</text>
</comment>
<dbReference type="AlphaFoldDB" id="A0AA88AFS0"/>
<gene>
    <name evidence="1" type="ORF">TIFTF001_012356</name>
</gene>
<reference evidence="1" key="1">
    <citation type="submission" date="2023-07" db="EMBL/GenBank/DDBJ databases">
        <title>draft genome sequence of fig (Ficus carica).</title>
        <authorList>
            <person name="Takahashi T."/>
            <person name="Nishimura K."/>
        </authorList>
    </citation>
    <scope>NUCLEOTIDE SEQUENCE</scope>
</reference>
<dbReference type="Proteomes" id="UP001187192">
    <property type="component" value="Unassembled WGS sequence"/>
</dbReference>
<organism evidence="1 2">
    <name type="scientific">Ficus carica</name>
    <name type="common">Common fig</name>
    <dbReference type="NCBI Taxonomy" id="3494"/>
    <lineage>
        <taxon>Eukaryota</taxon>
        <taxon>Viridiplantae</taxon>
        <taxon>Streptophyta</taxon>
        <taxon>Embryophyta</taxon>
        <taxon>Tracheophyta</taxon>
        <taxon>Spermatophyta</taxon>
        <taxon>Magnoliopsida</taxon>
        <taxon>eudicotyledons</taxon>
        <taxon>Gunneridae</taxon>
        <taxon>Pentapetalae</taxon>
        <taxon>rosids</taxon>
        <taxon>fabids</taxon>
        <taxon>Rosales</taxon>
        <taxon>Moraceae</taxon>
        <taxon>Ficeae</taxon>
        <taxon>Ficus</taxon>
    </lineage>
</organism>
<evidence type="ECO:0000313" key="2">
    <source>
        <dbReference type="Proteomes" id="UP001187192"/>
    </source>
</evidence>
<protein>
    <submittedName>
        <fullName evidence="1">Uncharacterized protein</fullName>
    </submittedName>
</protein>
<keyword evidence="2" id="KW-1185">Reference proteome</keyword>
<name>A0AA88AFS0_FICCA</name>
<evidence type="ECO:0000313" key="1">
    <source>
        <dbReference type="EMBL" id="GMN43156.1"/>
    </source>
</evidence>
<accession>A0AA88AFS0</accession>
<sequence>MALRQRVRLWQDPHDHLHSGGCSLPLDRPIVPERSRPQVLLRPTGVSWGQVHGPNNLLLWRIRRPGLATGVRLDYGRDALECRQYDVRLRPRDFAQ</sequence>
<dbReference type="EMBL" id="BTGU01000015">
    <property type="protein sequence ID" value="GMN43156.1"/>
    <property type="molecule type" value="Genomic_DNA"/>
</dbReference>
<proteinExistence type="predicted"/>